<dbReference type="Proteomes" id="UP000242637">
    <property type="component" value="Chromosome 1"/>
</dbReference>
<evidence type="ECO:0000259" key="2">
    <source>
        <dbReference type="Pfam" id="PF02120"/>
    </source>
</evidence>
<keyword evidence="4" id="KW-1185">Reference proteome</keyword>
<dbReference type="Pfam" id="PF02120">
    <property type="entry name" value="Flg_hook"/>
    <property type="match status" value="1"/>
</dbReference>
<dbReference type="KEGG" id="dco:SAMEA4475696_2312"/>
<keyword evidence="3" id="KW-0966">Cell projection</keyword>
<protein>
    <submittedName>
        <fullName evidence="3">Flagellar hook-length control protein FliK</fullName>
    </submittedName>
</protein>
<evidence type="ECO:0000256" key="1">
    <source>
        <dbReference type="SAM" id="MobiDB-lite"/>
    </source>
</evidence>
<feature type="domain" description="Flagellar hook-length control protein-like C-terminal" evidence="2">
    <location>
        <begin position="26"/>
        <end position="98"/>
    </location>
</feature>
<feature type="region of interest" description="Disordered" evidence="1">
    <location>
        <begin position="88"/>
        <end position="151"/>
    </location>
</feature>
<keyword evidence="3" id="KW-0969">Cilium</keyword>
<dbReference type="EMBL" id="LT906453">
    <property type="protein sequence ID" value="SNV25751.1"/>
    <property type="molecule type" value="Genomic_DNA"/>
</dbReference>
<evidence type="ECO:0000313" key="3">
    <source>
        <dbReference type="EMBL" id="SNV25751.1"/>
    </source>
</evidence>
<dbReference type="InterPro" id="IPR021136">
    <property type="entry name" value="Flagellar_hook_control-like_C"/>
</dbReference>
<dbReference type="AlphaFoldDB" id="A0A239VU06"/>
<organism evidence="3 4">
    <name type="scientific">Dermatophilus congolensis</name>
    <dbReference type="NCBI Taxonomy" id="1863"/>
    <lineage>
        <taxon>Bacteria</taxon>
        <taxon>Bacillati</taxon>
        <taxon>Actinomycetota</taxon>
        <taxon>Actinomycetes</taxon>
        <taxon>Micrococcales</taxon>
        <taxon>Dermatophilaceae</taxon>
        <taxon>Dermatophilus</taxon>
    </lineage>
</organism>
<feature type="compositionally biased region" description="Polar residues" evidence="1">
    <location>
        <begin position="112"/>
        <end position="145"/>
    </location>
</feature>
<gene>
    <name evidence="3" type="ORF">SAMEA4475696_02312</name>
</gene>
<dbReference type="STRING" id="1121387.GCA_000429885_00676"/>
<sequence>MVSAPPVPLYQQLVTGVSPMLRGVDGQYALMLQLTPVNLGHVQLQVSVKSGQVSIHVKAVDAATGQLVEENLDDLKQTLEQLGVKTGSIDVSTGESGDTESFEEAFGADSGWQDSSTVTTGNKGATTEIGQEQQPISAPTPNGNDRLNIRL</sequence>
<keyword evidence="3" id="KW-0282">Flagellum</keyword>
<evidence type="ECO:0000313" key="4">
    <source>
        <dbReference type="Proteomes" id="UP000242637"/>
    </source>
</evidence>
<reference evidence="3 4" key="1">
    <citation type="submission" date="2017-06" db="EMBL/GenBank/DDBJ databases">
        <authorList>
            <consortium name="Pathogen Informatics"/>
        </authorList>
    </citation>
    <scope>NUCLEOTIDE SEQUENCE [LARGE SCALE GENOMIC DNA]</scope>
    <source>
        <strain evidence="3 4">NCTC13039</strain>
    </source>
</reference>
<dbReference type="Gene3D" id="3.30.750.140">
    <property type="match status" value="1"/>
</dbReference>
<name>A0A239VU06_9MICO</name>
<dbReference type="CDD" id="cd17470">
    <property type="entry name" value="T3SS_Flik_C"/>
    <property type="match status" value="1"/>
</dbReference>
<proteinExistence type="predicted"/>
<accession>A0A239VU06</accession>
<dbReference type="InterPro" id="IPR038610">
    <property type="entry name" value="FliK-like_C_sf"/>
</dbReference>